<evidence type="ECO:0000313" key="2">
    <source>
        <dbReference type="EMBL" id="SFD17037.1"/>
    </source>
</evidence>
<organism evidence="2 3">
    <name type="scientific">Algibacter pectinivorans</name>
    <dbReference type="NCBI Taxonomy" id="870482"/>
    <lineage>
        <taxon>Bacteria</taxon>
        <taxon>Pseudomonadati</taxon>
        <taxon>Bacteroidota</taxon>
        <taxon>Flavobacteriia</taxon>
        <taxon>Flavobacteriales</taxon>
        <taxon>Flavobacteriaceae</taxon>
        <taxon>Algibacter</taxon>
    </lineage>
</organism>
<dbReference type="STRING" id="870482.SAMN04487987_105185"/>
<keyword evidence="3" id="KW-1185">Reference proteome</keyword>
<dbReference type="AlphaFoldDB" id="A0A1I1Q4W5"/>
<feature type="domain" description="MobA-like NTP transferase" evidence="1">
    <location>
        <begin position="5"/>
        <end position="167"/>
    </location>
</feature>
<dbReference type="CDD" id="cd04182">
    <property type="entry name" value="GT_2_like_f"/>
    <property type="match status" value="1"/>
</dbReference>
<dbReference type="OrthoDB" id="9779263at2"/>
<sequence>MCIAAVILAAGKATRMGSVKQLLPYKGTTLLQHVIKQVEVSDVNYISCVLGANFQVLKHTLTNHSVTVIDNQKWELGLSSSISVAVTHLKTLQPLPEGVLFLLADQPHVDSDYINKIINCFKNNNGKIVASNYANGHGVPALFPAVYYDALLNLKGDKGAKLFLVNHKERVISIKTSSEDVLFDVDTPKDYNKLVKGKSE</sequence>
<evidence type="ECO:0000259" key="1">
    <source>
        <dbReference type="Pfam" id="PF12804"/>
    </source>
</evidence>
<accession>A0A1I1Q4W5</accession>
<gene>
    <name evidence="2" type="ORF">SAMN04487987_105185</name>
</gene>
<keyword evidence="2" id="KW-0548">Nucleotidyltransferase</keyword>
<dbReference type="Pfam" id="PF12804">
    <property type="entry name" value="NTP_transf_3"/>
    <property type="match status" value="1"/>
</dbReference>
<evidence type="ECO:0000313" key="3">
    <source>
        <dbReference type="Proteomes" id="UP000199439"/>
    </source>
</evidence>
<dbReference type="PANTHER" id="PTHR43777:SF1">
    <property type="entry name" value="MOLYBDENUM COFACTOR CYTIDYLYLTRANSFERASE"/>
    <property type="match status" value="1"/>
</dbReference>
<dbReference type="RefSeq" id="WP_092851556.1">
    <property type="nucleotide sequence ID" value="NZ_FOMI01000005.1"/>
</dbReference>
<dbReference type="EMBL" id="FOMI01000005">
    <property type="protein sequence ID" value="SFD17037.1"/>
    <property type="molecule type" value="Genomic_DNA"/>
</dbReference>
<dbReference type="GO" id="GO:0016779">
    <property type="term" value="F:nucleotidyltransferase activity"/>
    <property type="evidence" value="ECO:0007669"/>
    <property type="project" value="UniProtKB-KW"/>
</dbReference>
<name>A0A1I1Q4W5_9FLAO</name>
<dbReference type="PANTHER" id="PTHR43777">
    <property type="entry name" value="MOLYBDENUM COFACTOR CYTIDYLYLTRANSFERASE"/>
    <property type="match status" value="1"/>
</dbReference>
<dbReference type="InterPro" id="IPR025877">
    <property type="entry name" value="MobA-like_NTP_Trfase"/>
</dbReference>
<keyword evidence="2" id="KW-0808">Transferase</keyword>
<dbReference type="Proteomes" id="UP000199439">
    <property type="component" value="Unassembled WGS sequence"/>
</dbReference>
<dbReference type="InterPro" id="IPR029044">
    <property type="entry name" value="Nucleotide-diphossugar_trans"/>
</dbReference>
<dbReference type="Gene3D" id="3.90.550.10">
    <property type="entry name" value="Spore Coat Polysaccharide Biosynthesis Protein SpsA, Chain A"/>
    <property type="match status" value="1"/>
</dbReference>
<dbReference type="SUPFAM" id="SSF53448">
    <property type="entry name" value="Nucleotide-diphospho-sugar transferases"/>
    <property type="match status" value="1"/>
</dbReference>
<protein>
    <submittedName>
        <fullName evidence="2">Molybdenum cofactor cytidylyltransferase</fullName>
    </submittedName>
</protein>
<proteinExistence type="predicted"/>
<reference evidence="3" key="1">
    <citation type="submission" date="2016-10" db="EMBL/GenBank/DDBJ databases">
        <authorList>
            <person name="Varghese N."/>
            <person name="Submissions S."/>
        </authorList>
    </citation>
    <scope>NUCLEOTIDE SEQUENCE [LARGE SCALE GENOMIC DNA]</scope>
    <source>
        <strain evidence="3">DSM 25730</strain>
    </source>
</reference>